<comment type="caution">
    <text evidence="1">The sequence shown here is derived from an EMBL/GenBank/DDBJ whole genome shotgun (WGS) entry which is preliminary data.</text>
</comment>
<dbReference type="EMBL" id="JARBJD010000231">
    <property type="protein sequence ID" value="KAK2946316.1"/>
    <property type="molecule type" value="Genomic_DNA"/>
</dbReference>
<evidence type="ECO:0000313" key="2">
    <source>
        <dbReference type="Proteomes" id="UP001281761"/>
    </source>
</evidence>
<evidence type="ECO:0000313" key="1">
    <source>
        <dbReference type="EMBL" id="KAK2946316.1"/>
    </source>
</evidence>
<proteinExistence type="predicted"/>
<dbReference type="Proteomes" id="UP001281761">
    <property type="component" value="Unassembled WGS sequence"/>
</dbReference>
<organism evidence="1 2">
    <name type="scientific">Blattamonas nauphoetae</name>
    <dbReference type="NCBI Taxonomy" id="2049346"/>
    <lineage>
        <taxon>Eukaryota</taxon>
        <taxon>Metamonada</taxon>
        <taxon>Preaxostyla</taxon>
        <taxon>Oxymonadida</taxon>
        <taxon>Blattamonas</taxon>
    </lineage>
</organism>
<accession>A0ABQ9X6R5</accession>
<reference evidence="1 2" key="1">
    <citation type="journal article" date="2022" name="bioRxiv">
        <title>Genomics of Preaxostyla Flagellates Illuminates Evolutionary Transitions and the Path Towards Mitochondrial Loss.</title>
        <authorList>
            <person name="Novak L.V.F."/>
            <person name="Treitli S.C."/>
            <person name="Pyrih J."/>
            <person name="Halakuc P."/>
            <person name="Pipaliya S.V."/>
            <person name="Vacek V."/>
            <person name="Brzon O."/>
            <person name="Soukal P."/>
            <person name="Eme L."/>
            <person name="Dacks J.B."/>
            <person name="Karnkowska A."/>
            <person name="Elias M."/>
            <person name="Hampl V."/>
        </authorList>
    </citation>
    <scope>NUCLEOTIDE SEQUENCE [LARGE SCALE GENOMIC DNA]</scope>
    <source>
        <strain evidence="1">NAU3</strain>
        <tissue evidence="1">Gut</tissue>
    </source>
</reference>
<keyword evidence="2" id="KW-1185">Reference proteome</keyword>
<gene>
    <name evidence="1" type="ORF">BLNAU_18766</name>
</gene>
<protein>
    <submittedName>
        <fullName evidence="1">Uncharacterized protein</fullName>
    </submittedName>
</protein>
<sequence>MHLNELLKAPGQSEENGFRQLLRMWQERWTNTTSSQNRTCKVGCLACRVSSTRQCHFCREVNAKIWPSPKKHFGVIGFGQKRSLLEHRWLKRLLNSWQMNQLGS</sequence>
<name>A0ABQ9X6R5_9EUKA</name>